<evidence type="ECO:0000256" key="1">
    <source>
        <dbReference type="ARBA" id="ARBA00006206"/>
    </source>
</evidence>
<organism evidence="5 6">
    <name type="scientific">Trichomonascus ciferrii</name>
    <dbReference type="NCBI Taxonomy" id="44093"/>
    <lineage>
        <taxon>Eukaryota</taxon>
        <taxon>Fungi</taxon>
        <taxon>Dikarya</taxon>
        <taxon>Ascomycota</taxon>
        <taxon>Saccharomycotina</taxon>
        <taxon>Dipodascomycetes</taxon>
        <taxon>Dipodascales</taxon>
        <taxon>Trichomonascaceae</taxon>
        <taxon>Trichomonascus</taxon>
        <taxon>Trichomonascus ciferrii complex</taxon>
    </lineage>
</organism>
<dbReference type="Pfam" id="PF01263">
    <property type="entry name" value="Aldose_epim"/>
    <property type="match status" value="1"/>
</dbReference>
<dbReference type="GO" id="GO:0006006">
    <property type="term" value="P:glucose metabolic process"/>
    <property type="evidence" value="ECO:0007669"/>
    <property type="project" value="TreeGrafter"/>
</dbReference>
<dbReference type="Gene3D" id="2.70.98.10">
    <property type="match status" value="1"/>
</dbReference>
<dbReference type="VEuPathDB" id="FungiDB:TRICI_001724"/>
<dbReference type="FunFam" id="2.70.98.10:FF:000014">
    <property type="entry name" value="Aldose 1-epimerase, putative"/>
    <property type="match status" value="1"/>
</dbReference>
<keyword evidence="6" id="KW-1185">Reference proteome</keyword>
<comment type="similarity">
    <text evidence="1">Belongs to the aldose epimerase family.</text>
</comment>
<evidence type="ECO:0000256" key="3">
    <source>
        <dbReference type="ARBA" id="ARBA00023277"/>
    </source>
</evidence>
<sequence>MKLTTVLLLVGGALAGSLSDPLEKHTIKADGIEASFIGYGARLTNLYVNDKDCKKRDIALGYDEGQHYVQDTATEHTNYGAVVGRYANRIKNSTFTIDGNKYTVEANEHDGKNTLHGGKVGYDQRNWTVSALNDTTITFMLEDDGFEGFPGKVVTYATYTVEGADANPFGNPTLTTSLVSVSLEQRTPIMLSNHIYWNLNGFEAEDGTVLEDTFHLPYASRYVKTDSILIPTGEIGMVKDTPTLDFTKAKTIGKDIKEAKGLCGDGCTGYDNAFINDVADKYATSLSLSSKTSGIRMDIKTNQAGYQIYTCDNMNSTIPIKKDQLYGRDEFKVPQYGCIVIEPQDWIDGINHPEWGRSEYQIFGPESGPSVNYARYEFSTL</sequence>
<dbReference type="CDD" id="cd09019">
    <property type="entry name" value="galactose_mutarotase_like"/>
    <property type="match status" value="1"/>
</dbReference>
<dbReference type="PANTHER" id="PTHR10091">
    <property type="entry name" value="ALDOSE-1-EPIMERASE"/>
    <property type="match status" value="1"/>
</dbReference>
<evidence type="ECO:0008006" key="7">
    <source>
        <dbReference type="Google" id="ProtNLM"/>
    </source>
</evidence>
<evidence type="ECO:0000256" key="2">
    <source>
        <dbReference type="ARBA" id="ARBA00023235"/>
    </source>
</evidence>
<proteinExistence type="inferred from homology"/>
<dbReference type="EMBL" id="SWFS01000122">
    <property type="protein sequence ID" value="KAA8916140.1"/>
    <property type="molecule type" value="Genomic_DNA"/>
</dbReference>
<dbReference type="PANTHER" id="PTHR10091:SF6">
    <property type="entry name" value="1-EPIMERASE, PUTATIVE (AFU_ORTHOLOGUE AFUA_3G13240)-RELATED"/>
    <property type="match status" value="1"/>
</dbReference>
<comment type="caution">
    <text evidence="5">The sequence shown here is derived from an EMBL/GenBank/DDBJ whole genome shotgun (WGS) entry which is preliminary data.</text>
</comment>
<reference evidence="5" key="1">
    <citation type="journal article" date="2019" name="G3 (Bethesda)">
        <title>Genome Assemblies of Two Rare Opportunistic Yeast Pathogens: Diutina rugosa (syn. Candida rugosa) and Trichomonascus ciferrii (syn. Candida ciferrii).</title>
        <authorList>
            <person name="Mixao V."/>
            <person name="Saus E."/>
            <person name="Hansen A.P."/>
            <person name="Lass-Florl C."/>
            <person name="Gabaldon T."/>
        </authorList>
    </citation>
    <scope>NUCLEOTIDE SEQUENCE</scope>
    <source>
        <strain evidence="5">CBS 4856</strain>
    </source>
</reference>
<dbReference type="InterPro" id="IPR047215">
    <property type="entry name" value="Galactose_mutarotase-like"/>
</dbReference>
<keyword evidence="3" id="KW-0119">Carbohydrate metabolism</keyword>
<keyword evidence="2" id="KW-0413">Isomerase</keyword>
<dbReference type="SUPFAM" id="SSF74650">
    <property type="entry name" value="Galactose mutarotase-like"/>
    <property type="match status" value="1"/>
</dbReference>
<dbReference type="GO" id="GO:0033499">
    <property type="term" value="P:galactose catabolic process via UDP-galactose, Leloir pathway"/>
    <property type="evidence" value="ECO:0007669"/>
    <property type="project" value="TreeGrafter"/>
</dbReference>
<dbReference type="InterPro" id="IPR011013">
    <property type="entry name" value="Gal_mutarotase_sf_dom"/>
</dbReference>
<evidence type="ECO:0000256" key="4">
    <source>
        <dbReference type="SAM" id="SignalP"/>
    </source>
</evidence>
<dbReference type="GO" id="GO:0004034">
    <property type="term" value="F:aldose 1-epimerase activity"/>
    <property type="evidence" value="ECO:0007669"/>
    <property type="project" value="TreeGrafter"/>
</dbReference>
<keyword evidence="4" id="KW-0732">Signal</keyword>
<feature type="signal peptide" evidence="4">
    <location>
        <begin position="1"/>
        <end position="15"/>
    </location>
</feature>
<name>A0A642V7R5_9ASCO</name>
<dbReference type="InterPro" id="IPR008183">
    <property type="entry name" value="Aldose_1/G6P_1-epimerase"/>
</dbReference>
<gene>
    <name evidence="5" type="ORF">TRICI_001724</name>
</gene>
<dbReference type="OrthoDB" id="9402762at2759"/>
<feature type="chain" id="PRO_5024961339" description="Aldose 1-epimerase" evidence="4">
    <location>
        <begin position="16"/>
        <end position="381"/>
    </location>
</feature>
<evidence type="ECO:0000313" key="5">
    <source>
        <dbReference type="EMBL" id="KAA8916140.1"/>
    </source>
</evidence>
<accession>A0A642V7R5</accession>
<evidence type="ECO:0000313" key="6">
    <source>
        <dbReference type="Proteomes" id="UP000761534"/>
    </source>
</evidence>
<dbReference type="InterPro" id="IPR014718">
    <property type="entry name" value="GH-type_carb-bd"/>
</dbReference>
<dbReference type="AlphaFoldDB" id="A0A642V7R5"/>
<dbReference type="Proteomes" id="UP000761534">
    <property type="component" value="Unassembled WGS sequence"/>
</dbReference>
<dbReference type="GO" id="GO:0030246">
    <property type="term" value="F:carbohydrate binding"/>
    <property type="evidence" value="ECO:0007669"/>
    <property type="project" value="InterPro"/>
</dbReference>
<protein>
    <recommendedName>
        <fullName evidence="7">Aldose 1-epimerase</fullName>
    </recommendedName>
</protein>